<evidence type="ECO:0000313" key="1">
    <source>
        <dbReference type="EMBL" id="KIM23497.1"/>
    </source>
</evidence>
<accession>A0A0C2X225</accession>
<evidence type="ECO:0000313" key="2">
    <source>
        <dbReference type="Proteomes" id="UP000054097"/>
    </source>
</evidence>
<feature type="non-terminal residue" evidence="1">
    <location>
        <position position="187"/>
    </location>
</feature>
<reference evidence="1 2" key="1">
    <citation type="submission" date="2014-04" db="EMBL/GenBank/DDBJ databases">
        <authorList>
            <consortium name="DOE Joint Genome Institute"/>
            <person name="Kuo A."/>
            <person name="Zuccaro A."/>
            <person name="Kohler A."/>
            <person name="Nagy L.G."/>
            <person name="Floudas D."/>
            <person name="Copeland A."/>
            <person name="Barry K.W."/>
            <person name="Cichocki N."/>
            <person name="Veneault-Fourrey C."/>
            <person name="LaButti K."/>
            <person name="Lindquist E.A."/>
            <person name="Lipzen A."/>
            <person name="Lundell T."/>
            <person name="Morin E."/>
            <person name="Murat C."/>
            <person name="Sun H."/>
            <person name="Tunlid A."/>
            <person name="Henrissat B."/>
            <person name="Grigoriev I.V."/>
            <person name="Hibbett D.S."/>
            <person name="Martin F."/>
            <person name="Nordberg H.P."/>
            <person name="Cantor M.N."/>
            <person name="Hua S.X."/>
        </authorList>
    </citation>
    <scope>NUCLEOTIDE SEQUENCE [LARGE SCALE GENOMIC DNA]</scope>
    <source>
        <strain evidence="1 2">MAFF 305830</strain>
    </source>
</reference>
<organism evidence="1 2">
    <name type="scientific">Serendipita vermifera MAFF 305830</name>
    <dbReference type="NCBI Taxonomy" id="933852"/>
    <lineage>
        <taxon>Eukaryota</taxon>
        <taxon>Fungi</taxon>
        <taxon>Dikarya</taxon>
        <taxon>Basidiomycota</taxon>
        <taxon>Agaricomycotina</taxon>
        <taxon>Agaricomycetes</taxon>
        <taxon>Sebacinales</taxon>
        <taxon>Serendipitaceae</taxon>
        <taxon>Serendipita</taxon>
    </lineage>
</organism>
<dbReference type="AlphaFoldDB" id="A0A0C2X225"/>
<dbReference type="HOGENOM" id="CLU_1451020_0_0_1"/>
<reference evidence="2" key="2">
    <citation type="submission" date="2015-01" db="EMBL/GenBank/DDBJ databases">
        <title>Evolutionary Origins and Diversification of the Mycorrhizal Mutualists.</title>
        <authorList>
            <consortium name="DOE Joint Genome Institute"/>
            <consortium name="Mycorrhizal Genomics Consortium"/>
            <person name="Kohler A."/>
            <person name="Kuo A."/>
            <person name="Nagy L.G."/>
            <person name="Floudas D."/>
            <person name="Copeland A."/>
            <person name="Barry K.W."/>
            <person name="Cichocki N."/>
            <person name="Veneault-Fourrey C."/>
            <person name="LaButti K."/>
            <person name="Lindquist E.A."/>
            <person name="Lipzen A."/>
            <person name="Lundell T."/>
            <person name="Morin E."/>
            <person name="Murat C."/>
            <person name="Riley R."/>
            <person name="Ohm R."/>
            <person name="Sun H."/>
            <person name="Tunlid A."/>
            <person name="Henrissat B."/>
            <person name="Grigoriev I.V."/>
            <person name="Hibbett D.S."/>
            <person name="Martin F."/>
        </authorList>
    </citation>
    <scope>NUCLEOTIDE SEQUENCE [LARGE SCALE GENOMIC DNA]</scope>
    <source>
        <strain evidence="2">MAFF 305830</strain>
    </source>
</reference>
<dbReference type="EMBL" id="KN824336">
    <property type="protein sequence ID" value="KIM23497.1"/>
    <property type="molecule type" value="Genomic_DNA"/>
</dbReference>
<protein>
    <submittedName>
        <fullName evidence="1">Uncharacterized protein</fullName>
    </submittedName>
</protein>
<dbReference type="Proteomes" id="UP000054097">
    <property type="component" value="Unassembled WGS sequence"/>
</dbReference>
<sequence>MEPGRFASFPEQTTFVVDDAFKQRWAYFILAVLALNKDQPLSSIKPMREDEIPVECIERIGALCQAAKEEPTSILILLTDIARSSGFETYFATNVEAILESTQNTLSTADQGSITHLLLPLVDALRDLNRNMLMEERVDVTEPKRQMIATRADEICGILETMAAAPVVRSPSQLHLISCARACATGQ</sequence>
<proteinExistence type="predicted"/>
<keyword evidence="2" id="KW-1185">Reference proteome</keyword>
<name>A0A0C2X225_SERVB</name>
<gene>
    <name evidence="1" type="ORF">M408DRAFT_332330</name>
</gene>